<evidence type="ECO:0000259" key="4">
    <source>
        <dbReference type="Pfam" id="PF14870"/>
    </source>
</evidence>
<gene>
    <name evidence="5" type="ORF">SAMN04488068_1181</name>
</gene>
<feature type="chain" id="PRO_5009912186" description="Photosynthesis system II assembly factor Ycf48/Hcf136-like domain-containing protein" evidence="3">
    <location>
        <begin position="30"/>
        <end position="327"/>
    </location>
</feature>
<organism evidence="5 6">
    <name type="scientific">Hydrocarboniphaga daqingensis</name>
    <dbReference type="NCBI Taxonomy" id="490188"/>
    <lineage>
        <taxon>Bacteria</taxon>
        <taxon>Pseudomonadati</taxon>
        <taxon>Pseudomonadota</taxon>
        <taxon>Gammaproteobacteria</taxon>
        <taxon>Nevskiales</taxon>
        <taxon>Nevskiaceae</taxon>
        <taxon>Hydrocarboniphaga</taxon>
    </lineage>
</organism>
<protein>
    <recommendedName>
        <fullName evidence="4">Photosynthesis system II assembly factor Ycf48/Hcf136-like domain-containing protein</fullName>
    </recommendedName>
</protein>
<dbReference type="InterPro" id="IPR036278">
    <property type="entry name" value="Sialidase_sf"/>
</dbReference>
<dbReference type="STRING" id="490188.SAMN04488068_1181"/>
<dbReference type="GO" id="GO:0015979">
    <property type="term" value="P:photosynthesis"/>
    <property type="evidence" value="ECO:0007669"/>
    <property type="project" value="UniProtKB-KW"/>
</dbReference>
<dbReference type="Gene3D" id="2.130.10.10">
    <property type="entry name" value="YVTN repeat-like/Quinoprotein amine dehydrogenase"/>
    <property type="match status" value="2"/>
</dbReference>
<dbReference type="EMBL" id="FQWZ01000002">
    <property type="protein sequence ID" value="SHG70409.1"/>
    <property type="molecule type" value="Genomic_DNA"/>
</dbReference>
<dbReference type="InterPro" id="IPR028203">
    <property type="entry name" value="PSII_CF48-like_dom"/>
</dbReference>
<keyword evidence="2" id="KW-0604">Photosystem II</keyword>
<dbReference type="PANTHER" id="PTHR47199">
    <property type="entry name" value="PHOTOSYSTEM II STABILITY/ASSEMBLY FACTOR HCF136, CHLOROPLASTIC"/>
    <property type="match status" value="1"/>
</dbReference>
<dbReference type="CDD" id="cd15482">
    <property type="entry name" value="Sialidase_non-viral"/>
    <property type="match status" value="1"/>
</dbReference>
<reference evidence="5 6" key="1">
    <citation type="submission" date="2016-11" db="EMBL/GenBank/DDBJ databases">
        <authorList>
            <person name="Jaros S."/>
            <person name="Januszkiewicz K."/>
            <person name="Wedrychowicz H."/>
        </authorList>
    </citation>
    <scope>NUCLEOTIDE SEQUENCE [LARGE SCALE GENOMIC DNA]</scope>
    <source>
        <strain evidence="5 6">CGMCC 1.7049</strain>
    </source>
</reference>
<feature type="signal peptide" evidence="3">
    <location>
        <begin position="1"/>
        <end position="29"/>
    </location>
</feature>
<dbReference type="InterPro" id="IPR015943">
    <property type="entry name" value="WD40/YVTN_repeat-like_dom_sf"/>
</dbReference>
<evidence type="ECO:0000256" key="3">
    <source>
        <dbReference type="SAM" id="SignalP"/>
    </source>
</evidence>
<dbReference type="OrthoDB" id="9813892at2"/>
<evidence type="ECO:0000313" key="5">
    <source>
        <dbReference type="EMBL" id="SHG70409.1"/>
    </source>
</evidence>
<name>A0A1M5M0E7_9GAMM</name>
<dbReference type="PANTHER" id="PTHR47199:SF2">
    <property type="entry name" value="PHOTOSYSTEM II STABILITY_ASSEMBLY FACTOR HCF136, CHLOROPLASTIC"/>
    <property type="match status" value="1"/>
</dbReference>
<evidence type="ECO:0000256" key="2">
    <source>
        <dbReference type="ARBA" id="ARBA00023276"/>
    </source>
</evidence>
<dbReference type="GO" id="GO:0009523">
    <property type="term" value="C:photosystem II"/>
    <property type="evidence" value="ECO:0007669"/>
    <property type="project" value="UniProtKB-KW"/>
</dbReference>
<feature type="domain" description="Photosynthesis system II assembly factor Ycf48/Hcf136-like" evidence="4">
    <location>
        <begin position="46"/>
        <end position="120"/>
    </location>
</feature>
<dbReference type="Pfam" id="PF14870">
    <property type="entry name" value="PSII_BNR"/>
    <property type="match status" value="1"/>
</dbReference>
<dbReference type="Proteomes" id="UP000199758">
    <property type="component" value="Unassembled WGS sequence"/>
</dbReference>
<dbReference type="RefSeq" id="WP_072895207.1">
    <property type="nucleotide sequence ID" value="NZ_FQWZ01000002.1"/>
</dbReference>
<sequence>MKYKQTFKRGLTAFAAAVWLSATSMTAHAAGATMTMEPVVSGKAHDALFSVAFSQSQGIAVGAAGAILDTADGGKTWKPVAPSPTQLSLLGVDVQGSEALAVGQMGLILKRDANKAWKTIASGTEERLFSVSMNTRGVAAIVGSFGTVLKSQDGGATWAAVAPDWTAYTEDGAQPHLYAVQVDASGAVIIAGEFGLILRLPAGQTAWQLLHKGDASIFAIDIRDDGVGYAVGQSGAALRTADGGSTWSALTTGSDAILLGVQSAADGSVIASGMRDMVSSRDDGRSWTHITAGDAQSAWYAGIGSPAGGGALLAVGHTGRIVRLQAP</sequence>
<keyword evidence="1" id="KW-0602">Photosynthesis</keyword>
<keyword evidence="3" id="KW-0732">Signal</keyword>
<keyword evidence="6" id="KW-1185">Reference proteome</keyword>
<dbReference type="SUPFAM" id="SSF50939">
    <property type="entry name" value="Sialidases"/>
    <property type="match status" value="1"/>
</dbReference>
<accession>A0A1M5M0E7</accession>
<proteinExistence type="predicted"/>
<evidence type="ECO:0000313" key="6">
    <source>
        <dbReference type="Proteomes" id="UP000199758"/>
    </source>
</evidence>
<dbReference type="AlphaFoldDB" id="A0A1M5M0E7"/>
<evidence type="ECO:0000256" key="1">
    <source>
        <dbReference type="ARBA" id="ARBA00022531"/>
    </source>
</evidence>